<sequence>MQLPSALRRATPAALKHDVRLRALAVGSGLIPPRAMHSGEEAALLQRLCRGRRRVVELGVYEGGSAALLAGWMDPGSELHLVDPFGEHPDALPAGWGALEPATRKVVARAAARRGPDAPSVHWHVALSQDLAPRWTDPIDLLFIDGDHSEEGCRRDWDGFHGHVAADGVVLVHDSRLGQPRGRGLEGPTAVVDALFRGPDALPGWRIVDEVDRTTVVARAT</sequence>
<dbReference type="InterPro" id="IPR029063">
    <property type="entry name" value="SAM-dependent_MTases_sf"/>
</dbReference>
<dbReference type="Pfam" id="PF13578">
    <property type="entry name" value="Methyltransf_24"/>
    <property type="match status" value="1"/>
</dbReference>
<keyword evidence="1" id="KW-0808">Transferase</keyword>
<reference evidence="1 2" key="1">
    <citation type="submission" date="2022-06" db="EMBL/GenBank/DDBJ databases">
        <title>Paraconexibacter antarcticus.</title>
        <authorList>
            <person name="Kim C.S."/>
        </authorList>
    </citation>
    <scope>NUCLEOTIDE SEQUENCE [LARGE SCALE GENOMIC DNA]</scope>
    <source>
        <strain evidence="1 2">02-257</strain>
    </source>
</reference>
<dbReference type="GO" id="GO:0008168">
    <property type="term" value="F:methyltransferase activity"/>
    <property type="evidence" value="ECO:0007669"/>
    <property type="project" value="UniProtKB-KW"/>
</dbReference>
<proteinExistence type="predicted"/>
<protein>
    <submittedName>
        <fullName evidence="1">Class I SAM-dependent methyltransferase</fullName>
    </submittedName>
</protein>
<dbReference type="Gene3D" id="3.40.50.150">
    <property type="entry name" value="Vaccinia Virus protein VP39"/>
    <property type="match status" value="1"/>
</dbReference>
<organism evidence="1 2">
    <name type="scientific">Paraconexibacter antarcticus</name>
    <dbReference type="NCBI Taxonomy" id="2949664"/>
    <lineage>
        <taxon>Bacteria</taxon>
        <taxon>Bacillati</taxon>
        <taxon>Actinomycetota</taxon>
        <taxon>Thermoleophilia</taxon>
        <taxon>Solirubrobacterales</taxon>
        <taxon>Paraconexibacteraceae</taxon>
        <taxon>Paraconexibacter</taxon>
    </lineage>
</organism>
<dbReference type="GO" id="GO:0032259">
    <property type="term" value="P:methylation"/>
    <property type="evidence" value="ECO:0007669"/>
    <property type="project" value="UniProtKB-KW"/>
</dbReference>
<dbReference type="EMBL" id="CP098502">
    <property type="protein sequence ID" value="UTI66384.1"/>
    <property type="molecule type" value="Genomic_DNA"/>
</dbReference>
<gene>
    <name evidence="1" type="ORF">NBH00_09275</name>
</gene>
<keyword evidence="2" id="KW-1185">Reference proteome</keyword>
<dbReference type="SUPFAM" id="SSF53335">
    <property type="entry name" value="S-adenosyl-L-methionine-dependent methyltransferases"/>
    <property type="match status" value="1"/>
</dbReference>
<keyword evidence="1" id="KW-0489">Methyltransferase</keyword>
<evidence type="ECO:0000313" key="2">
    <source>
        <dbReference type="Proteomes" id="UP001056035"/>
    </source>
</evidence>
<evidence type="ECO:0000313" key="1">
    <source>
        <dbReference type="EMBL" id="UTI66384.1"/>
    </source>
</evidence>
<dbReference type="RefSeq" id="WP_254573055.1">
    <property type="nucleotide sequence ID" value="NZ_CP098502.1"/>
</dbReference>
<dbReference type="Proteomes" id="UP001056035">
    <property type="component" value="Chromosome"/>
</dbReference>
<name>A0ABY5E0P7_9ACTN</name>
<accession>A0ABY5E0P7</accession>